<evidence type="ECO:0000256" key="2">
    <source>
        <dbReference type="ARBA" id="ARBA00006971"/>
    </source>
</evidence>
<evidence type="ECO:0000313" key="10">
    <source>
        <dbReference type="EMBL" id="QEA05425.1"/>
    </source>
</evidence>
<keyword evidence="6" id="KW-0175">Coiled coil</keyword>
<sequence length="422" mass="45145">MAWNEPGGDNRDPWSGGGGNQGPPDLDEALRRAKQRLSALFGGKSGGNGGGSGPDGGGGLSIGPTGIGVIIVVIVLGWLASGVYIVDAGWRGVELRFGQHVATTGPGPHWHLPYPVGEVEKVRTSERRRITVGYEATTANNTRTVPSEALMLTKDENIVNVHLAVQYDISDPAKYLFNFLEPQQTLKSVTESALRETVGKNELDFILTEGRAEVAMQTRQRIEETLKAYDSGINLVEVAIQDVQPPEQVQDAFADAIKAREDRLRLINQAQAYQNEIIPRAQGQAARISEEAEAYREQVVAQANGETDRFAAVAKEYNMAPQVTRERLYIESVEDVLSATGNILIDSGKGNGSQSLLYLPVEKLMEQSQRARAGVDNGDTGSMSGAGGGSSSSSAGSSASSGSQSSSGGNWSESRLRTRESR</sequence>
<dbReference type="Pfam" id="PF12221">
    <property type="entry name" value="HflK_N"/>
    <property type="match status" value="1"/>
</dbReference>
<keyword evidence="10" id="KW-0378">Hydrolase</keyword>
<evidence type="ECO:0000256" key="7">
    <source>
        <dbReference type="SAM" id="MobiDB-lite"/>
    </source>
</evidence>
<evidence type="ECO:0000256" key="4">
    <source>
        <dbReference type="ARBA" id="ARBA00022989"/>
    </source>
</evidence>
<evidence type="ECO:0000256" key="1">
    <source>
        <dbReference type="ARBA" id="ARBA00004370"/>
    </source>
</evidence>
<reference evidence="10" key="1">
    <citation type="submission" date="2019-06" db="EMBL/GenBank/DDBJ databases">
        <authorList>
            <person name="Murdoch R.W."/>
            <person name="Fathepure B."/>
        </authorList>
    </citation>
    <scope>NUCLEOTIDE SEQUENCE</scope>
</reference>
<feature type="compositionally biased region" description="Low complexity" evidence="7">
    <location>
        <begin position="391"/>
        <end position="409"/>
    </location>
</feature>
<feature type="transmembrane region" description="Helical" evidence="8">
    <location>
        <begin position="66"/>
        <end position="86"/>
    </location>
</feature>
<dbReference type="Pfam" id="PF01145">
    <property type="entry name" value="Band_7"/>
    <property type="match status" value="1"/>
</dbReference>
<dbReference type="SUPFAM" id="SSF117892">
    <property type="entry name" value="Band 7/SPFH domain"/>
    <property type="match status" value="1"/>
</dbReference>
<dbReference type="InterPro" id="IPR050710">
    <property type="entry name" value="Band7/mec-2_domain"/>
</dbReference>
<evidence type="ECO:0000259" key="9">
    <source>
        <dbReference type="SMART" id="SM00244"/>
    </source>
</evidence>
<evidence type="ECO:0000256" key="8">
    <source>
        <dbReference type="SAM" id="Phobius"/>
    </source>
</evidence>
<comment type="subcellular location">
    <subcellularLocation>
        <location evidence="1">Membrane</location>
    </subcellularLocation>
</comment>
<name>A0A5B8RF06_9ZZZZ</name>
<feature type="region of interest" description="Disordered" evidence="7">
    <location>
        <begin position="1"/>
        <end position="29"/>
    </location>
</feature>
<comment type="similarity">
    <text evidence="2">Belongs to the band 7/mec-2 family. HflK subfamily.</text>
</comment>
<dbReference type="GO" id="GO:0016020">
    <property type="term" value="C:membrane"/>
    <property type="evidence" value="ECO:0007669"/>
    <property type="project" value="UniProtKB-SubCell"/>
</dbReference>
<protein>
    <submittedName>
        <fullName evidence="10">Modulator of FtsH protease HflK</fullName>
    </submittedName>
</protein>
<dbReference type="InterPro" id="IPR020980">
    <property type="entry name" value="Membrane_HflK_N"/>
</dbReference>
<dbReference type="GO" id="GO:0008233">
    <property type="term" value="F:peptidase activity"/>
    <property type="evidence" value="ECO:0007669"/>
    <property type="project" value="UniProtKB-KW"/>
</dbReference>
<feature type="coiled-coil region" evidence="6">
    <location>
        <begin position="256"/>
        <end position="298"/>
    </location>
</feature>
<dbReference type="SMART" id="SM00244">
    <property type="entry name" value="PHB"/>
    <property type="match status" value="1"/>
</dbReference>
<evidence type="ECO:0000256" key="5">
    <source>
        <dbReference type="ARBA" id="ARBA00023136"/>
    </source>
</evidence>
<proteinExistence type="inferred from homology"/>
<keyword evidence="5 8" id="KW-0472">Membrane</keyword>
<dbReference type="EMBL" id="MN079101">
    <property type="protein sequence ID" value="QEA05425.1"/>
    <property type="molecule type" value="Genomic_DNA"/>
</dbReference>
<dbReference type="PANTHER" id="PTHR43327">
    <property type="entry name" value="STOMATIN-LIKE PROTEIN 2, MITOCHONDRIAL"/>
    <property type="match status" value="1"/>
</dbReference>
<gene>
    <name evidence="10" type="primary">hflK</name>
    <name evidence="10" type="ORF">KBTEX_01747</name>
</gene>
<evidence type="ECO:0000256" key="6">
    <source>
        <dbReference type="SAM" id="Coils"/>
    </source>
</evidence>
<dbReference type="CDD" id="cd03404">
    <property type="entry name" value="SPFH_HflK"/>
    <property type="match status" value="1"/>
</dbReference>
<accession>A0A5B8RF06</accession>
<dbReference type="AlphaFoldDB" id="A0A5B8RF06"/>
<dbReference type="NCBIfam" id="TIGR01933">
    <property type="entry name" value="hflK"/>
    <property type="match status" value="1"/>
</dbReference>
<dbReference type="Gene3D" id="3.30.479.30">
    <property type="entry name" value="Band 7 domain"/>
    <property type="match status" value="1"/>
</dbReference>
<dbReference type="GO" id="GO:0006508">
    <property type="term" value="P:proteolysis"/>
    <property type="evidence" value="ECO:0007669"/>
    <property type="project" value="UniProtKB-KW"/>
</dbReference>
<keyword evidence="3 8" id="KW-0812">Transmembrane</keyword>
<dbReference type="InterPro" id="IPR010201">
    <property type="entry name" value="HflK"/>
</dbReference>
<organism evidence="10">
    <name type="scientific">uncultured organism</name>
    <dbReference type="NCBI Taxonomy" id="155900"/>
    <lineage>
        <taxon>unclassified sequences</taxon>
        <taxon>environmental samples</taxon>
    </lineage>
</organism>
<keyword evidence="10" id="KW-0645">Protease</keyword>
<dbReference type="PANTHER" id="PTHR43327:SF2">
    <property type="entry name" value="MODULATOR OF FTSH PROTEASE HFLK"/>
    <property type="match status" value="1"/>
</dbReference>
<dbReference type="InterPro" id="IPR036013">
    <property type="entry name" value="Band_7/SPFH_dom_sf"/>
</dbReference>
<feature type="region of interest" description="Disordered" evidence="7">
    <location>
        <begin position="368"/>
        <end position="422"/>
    </location>
</feature>
<keyword evidence="4 8" id="KW-1133">Transmembrane helix</keyword>
<evidence type="ECO:0000256" key="3">
    <source>
        <dbReference type="ARBA" id="ARBA00022692"/>
    </source>
</evidence>
<feature type="domain" description="Band 7" evidence="9">
    <location>
        <begin position="81"/>
        <end position="257"/>
    </location>
</feature>
<dbReference type="InterPro" id="IPR001107">
    <property type="entry name" value="Band_7"/>
</dbReference>